<gene>
    <name evidence="8" type="ORF">A3860_39020</name>
</gene>
<evidence type="ECO:0000313" key="9">
    <source>
        <dbReference type="Proteomes" id="UP000192796"/>
    </source>
</evidence>
<dbReference type="AlphaFoldDB" id="A0A1V9FKY2"/>
<keyword evidence="5" id="KW-0998">Cell outer membrane</keyword>
<evidence type="ECO:0000256" key="4">
    <source>
        <dbReference type="ARBA" id="ARBA00023136"/>
    </source>
</evidence>
<feature type="domain" description="SusD-like N-terminal" evidence="7">
    <location>
        <begin position="98"/>
        <end position="226"/>
    </location>
</feature>
<dbReference type="InterPro" id="IPR033985">
    <property type="entry name" value="SusD-like_N"/>
</dbReference>
<evidence type="ECO:0000256" key="5">
    <source>
        <dbReference type="ARBA" id="ARBA00023237"/>
    </source>
</evidence>
<keyword evidence="9" id="KW-1185">Reference proteome</keyword>
<evidence type="ECO:0000259" key="7">
    <source>
        <dbReference type="Pfam" id="PF14322"/>
    </source>
</evidence>
<comment type="caution">
    <text evidence="8">The sequence shown here is derived from an EMBL/GenBank/DDBJ whole genome shotgun (WGS) entry which is preliminary data.</text>
</comment>
<dbReference type="STRING" id="1703345.A3860_39020"/>
<dbReference type="InterPro" id="IPR012944">
    <property type="entry name" value="SusD_RagB_dom"/>
</dbReference>
<sequence>MRKIIAYFLLASLIVGAGSCKKSRLDLESRSAYDFNNYFTNKDAMNQAVVSTYATLLHQGLWARDYYYIFDMLGFEAKRTTNLQGGFAQLGSYSFGTNQENISQLWNSLYRMVFRANVVIDRATVWNPSVTSDQQLAKQYIAEAKFLRSYAYFHIVNLWGAAPLIKTYEDILKNNYTPRSPATAIWEFIETDLTSAIPDLPVTYASTDLGRATRGAATALLGKSYLYEKKWALAQSTLKLLTQAPYSYDLDPSYDNLFSTTNQNSVENIFQVMNGTWTDWSIGNQYYMFGGQETWGGKATHTGRAQEYGFKDWWNTYVTTAAVKAFKYANPVNGTSYVDPRAYSTFYGDKPSGGDTVYCESCSAGKISYPFNAADPQGDYSWRKYEYYDKVASFGGPQSSINGQVIRFADVLLMLAETYIQQGDFGATPLGLINRVRQRVAAVNYLNLGGSQTAAMNILMRERQLELCGEQSRYFDLIRWGIAKQVINSLKAAEPADGTQPFQDKHVLFPIPNVEKDYNPNVANDIANDWN</sequence>
<evidence type="ECO:0000313" key="8">
    <source>
        <dbReference type="EMBL" id="OQP58957.1"/>
    </source>
</evidence>
<dbReference type="Pfam" id="PF07980">
    <property type="entry name" value="SusD_RagB"/>
    <property type="match status" value="1"/>
</dbReference>
<evidence type="ECO:0000256" key="3">
    <source>
        <dbReference type="ARBA" id="ARBA00022729"/>
    </source>
</evidence>
<name>A0A1V9FKY2_9BACT</name>
<dbReference type="SUPFAM" id="SSF48452">
    <property type="entry name" value="TPR-like"/>
    <property type="match status" value="1"/>
</dbReference>
<dbReference type="Proteomes" id="UP000192796">
    <property type="component" value="Unassembled WGS sequence"/>
</dbReference>
<dbReference type="RefSeq" id="WP_081155062.1">
    <property type="nucleotide sequence ID" value="NZ_LVYD01000089.1"/>
</dbReference>
<dbReference type="Pfam" id="PF14322">
    <property type="entry name" value="SusD-like_3"/>
    <property type="match status" value="1"/>
</dbReference>
<proteinExistence type="inferred from homology"/>
<reference evidence="8 9" key="1">
    <citation type="submission" date="2016-03" db="EMBL/GenBank/DDBJ databases">
        <title>Niastella vici sp. nov., isolated from farmland soil.</title>
        <authorList>
            <person name="Chen L."/>
            <person name="Wang D."/>
            <person name="Yang S."/>
            <person name="Wang G."/>
        </authorList>
    </citation>
    <scope>NUCLEOTIDE SEQUENCE [LARGE SCALE GENOMIC DNA]</scope>
    <source>
        <strain evidence="8 9">DJ57</strain>
    </source>
</reference>
<dbReference type="PROSITE" id="PS51257">
    <property type="entry name" value="PROKAR_LIPOPROTEIN"/>
    <property type="match status" value="1"/>
</dbReference>
<dbReference type="EMBL" id="LVYD01000089">
    <property type="protein sequence ID" value="OQP58957.1"/>
    <property type="molecule type" value="Genomic_DNA"/>
</dbReference>
<evidence type="ECO:0000256" key="2">
    <source>
        <dbReference type="ARBA" id="ARBA00006275"/>
    </source>
</evidence>
<comment type="similarity">
    <text evidence="2">Belongs to the SusD family.</text>
</comment>
<dbReference type="OrthoDB" id="5694214at2"/>
<evidence type="ECO:0000259" key="6">
    <source>
        <dbReference type="Pfam" id="PF07980"/>
    </source>
</evidence>
<organism evidence="8 9">
    <name type="scientific">Niastella vici</name>
    <dbReference type="NCBI Taxonomy" id="1703345"/>
    <lineage>
        <taxon>Bacteria</taxon>
        <taxon>Pseudomonadati</taxon>
        <taxon>Bacteroidota</taxon>
        <taxon>Chitinophagia</taxon>
        <taxon>Chitinophagales</taxon>
        <taxon>Chitinophagaceae</taxon>
        <taxon>Niastella</taxon>
    </lineage>
</organism>
<feature type="domain" description="RagB/SusD" evidence="6">
    <location>
        <begin position="295"/>
        <end position="522"/>
    </location>
</feature>
<protein>
    <submittedName>
        <fullName evidence="8">Glycan metabolism protein</fullName>
    </submittedName>
</protein>
<dbReference type="GO" id="GO:0009279">
    <property type="term" value="C:cell outer membrane"/>
    <property type="evidence" value="ECO:0007669"/>
    <property type="project" value="UniProtKB-SubCell"/>
</dbReference>
<accession>A0A1V9FKY2</accession>
<comment type="subcellular location">
    <subcellularLocation>
        <location evidence="1">Cell outer membrane</location>
    </subcellularLocation>
</comment>
<dbReference type="InterPro" id="IPR011990">
    <property type="entry name" value="TPR-like_helical_dom_sf"/>
</dbReference>
<evidence type="ECO:0000256" key="1">
    <source>
        <dbReference type="ARBA" id="ARBA00004442"/>
    </source>
</evidence>
<keyword evidence="3" id="KW-0732">Signal</keyword>
<keyword evidence="4" id="KW-0472">Membrane</keyword>
<dbReference type="Gene3D" id="1.25.40.390">
    <property type="match status" value="1"/>
</dbReference>